<evidence type="ECO:0000313" key="2">
    <source>
        <dbReference type="EMBL" id="KAJ1348461.1"/>
    </source>
</evidence>
<dbReference type="InterPro" id="IPR055472">
    <property type="entry name" value="DUF7044"/>
</dbReference>
<evidence type="ECO:0000313" key="3">
    <source>
        <dbReference type="Proteomes" id="UP001196413"/>
    </source>
</evidence>
<protein>
    <recommendedName>
        <fullName evidence="1">DUF7044 domain-containing protein</fullName>
    </recommendedName>
</protein>
<dbReference type="PANTHER" id="PTHR22255:SF4">
    <property type="entry name" value="CATION-INDEPENDENT MANNOSE-6-PHOSPHATE RECEPTOR"/>
    <property type="match status" value="1"/>
</dbReference>
<dbReference type="EMBL" id="JAHQIW010000510">
    <property type="protein sequence ID" value="KAJ1348461.1"/>
    <property type="molecule type" value="Genomic_DNA"/>
</dbReference>
<dbReference type="Proteomes" id="UP001196413">
    <property type="component" value="Unassembled WGS sequence"/>
</dbReference>
<feature type="domain" description="DUF7044" evidence="1">
    <location>
        <begin position="45"/>
        <end position="118"/>
    </location>
</feature>
<reference evidence="2" key="1">
    <citation type="submission" date="2021-06" db="EMBL/GenBank/DDBJ databases">
        <title>Parelaphostrongylus tenuis whole genome reference sequence.</title>
        <authorList>
            <person name="Garwood T.J."/>
            <person name="Larsen P.A."/>
            <person name="Fountain-Jones N.M."/>
            <person name="Garbe J.R."/>
            <person name="Macchietto M.G."/>
            <person name="Kania S.A."/>
            <person name="Gerhold R.W."/>
            <person name="Richards J.E."/>
            <person name="Wolf T.M."/>
        </authorList>
    </citation>
    <scope>NUCLEOTIDE SEQUENCE</scope>
    <source>
        <strain evidence="2">MNPRO001-30</strain>
        <tissue evidence="2">Meninges</tissue>
    </source>
</reference>
<proteinExistence type="predicted"/>
<sequence length="261" mass="28659">MDRDLGELTVIVTKYYVLNFAEADKGEVPQRGSTTVDDRPRTIGSEEITISATSISDFGECYEKVGSSYVFGLKRMGRPICFRCVTPILKSENILQLAHQQGEICYEAVSEAKSSCFDAARVGLGDGTTVFRADAMPASCHIDGRFSLQYDLVGADLTCAMEAGSELQPEPGSPSSLYHHRQKILLDLADWIENAEHWWATAAFECRPTNYDISVYFSKDSSCALLTENSAFENNDGEFSQWSWTAAVINNPSPSSCGILG</sequence>
<accession>A0AAD5QIT9</accession>
<dbReference type="Pfam" id="PF23071">
    <property type="entry name" value="DUF7044"/>
    <property type="match status" value="1"/>
</dbReference>
<evidence type="ECO:0000259" key="1">
    <source>
        <dbReference type="Pfam" id="PF23071"/>
    </source>
</evidence>
<dbReference type="AlphaFoldDB" id="A0AAD5QIT9"/>
<dbReference type="PANTHER" id="PTHR22255">
    <property type="entry name" value="LP06548P"/>
    <property type="match status" value="1"/>
</dbReference>
<name>A0AAD5QIT9_PARTN</name>
<gene>
    <name evidence="2" type="ORF">KIN20_003762</name>
</gene>
<feature type="non-terminal residue" evidence="2">
    <location>
        <position position="1"/>
    </location>
</feature>
<keyword evidence="3" id="KW-1185">Reference proteome</keyword>
<comment type="caution">
    <text evidence="2">The sequence shown here is derived from an EMBL/GenBank/DDBJ whole genome shotgun (WGS) entry which is preliminary data.</text>
</comment>
<organism evidence="2 3">
    <name type="scientific">Parelaphostrongylus tenuis</name>
    <name type="common">Meningeal worm</name>
    <dbReference type="NCBI Taxonomy" id="148309"/>
    <lineage>
        <taxon>Eukaryota</taxon>
        <taxon>Metazoa</taxon>
        <taxon>Ecdysozoa</taxon>
        <taxon>Nematoda</taxon>
        <taxon>Chromadorea</taxon>
        <taxon>Rhabditida</taxon>
        <taxon>Rhabditina</taxon>
        <taxon>Rhabditomorpha</taxon>
        <taxon>Strongyloidea</taxon>
        <taxon>Metastrongylidae</taxon>
        <taxon>Parelaphostrongylus</taxon>
    </lineage>
</organism>